<proteinExistence type="predicted"/>
<evidence type="ECO:0000313" key="2">
    <source>
        <dbReference type="Proteomes" id="UP001595912"/>
    </source>
</evidence>
<dbReference type="Proteomes" id="UP001595912">
    <property type="component" value="Unassembled WGS sequence"/>
</dbReference>
<protein>
    <submittedName>
        <fullName evidence="1">Uncharacterized protein</fullName>
    </submittedName>
</protein>
<sequence>MGRFLQTAGREDLLLALAAALDTDFMTNPTGFIGKSDRNIDVHADSMI</sequence>
<reference evidence="2" key="1">
    <citation type="journal article" date="2019" name="Int. J. Syst. Evol. Microbiol.">
        <title>The Global Catalogue of Microorganisms (GCM) 10K type strain sequencing project: providing services to taxonomists for standard genome sequencing and annotation.</title>
        <authorList>
            <consortium name="The Broad Institute Genomics Platform"/>
            <consortium name="The Broad Institute Genome Sequencing Center for Infectious Disease"/>
            <person name="Wu L."/>
            <person name="Ma J."/>
        </authorList>
    </citation>
    <scope>NUCLEOTIDE SEQUENCE [LARGE SCALE GENOMIC DNA]</scope>
    <source>
        <strain evidence="2">CGMCC 4.7152</strain>
    </source>
</reference>
<name>A0ABV9WLX6_9ACTN</name>
<organism evidence="1 2">
    <name type="scientific">Dactylosporangium cerinum</name>
    <dbReference type="NCBI Taxonomy" id="1434730"/>
    <lineage>
        <taxon>Bacteria</taxon>
        <taxon>Bacillati</taxon>
        <taxon>Actinomycetota</taxon>
        <taxon>Actinomycetes</taxon>
        <taxon>Micromonosporales</taxon>
        <taxon>Micromonosporaceae</taxon>
        <taxon>Dactylosporangium</taxon>
    </lineage>
</organism>
<keyword evidence="2" id="KW-1185">Reference proteome</keyword>
<evidence type="ECO:0000313" key="1">
    <source>
        <dbReference type="EMBL" id="MFC5008537.1"/>
    </source>
</evidence>
<gene>
    <name evidence="1" type="ORF">ACFPIJ_63340</name>
</gene>
<dbReference type="RefSeq" id="WP_380129232.1">
    <property type="nucleotide sequence ID" value="NZ_JBHSIU010000131.1"/>
</dbReference>
<accession>A0ABV9WLX6</accession>
<dbReference type="EMBL" id="JBHSIU010000131">
    <property type="protein sequence ID" value="MFC5008537.1"/>
    <property type="molecule type" value="Genomic_DNA"/>
</dbReference>
<comment type="caution">
    <text evidence="1">The sequence shown here is derived from an EMBL/GenBank/DDBJ whole genome shotgun (WGS) entry which is preliminary data.</text>
</comment>